<dbReference type="RefSeq" id="WP_168038473.1">
    <property type="nucleotide sequence ID" value="NZ_JAATJH010000005.1"/>
</dbReference>
<organism evidence="4 5">
    <name type="scientific">Neolewinella antarctica</name>
    <dbReference type="NCBI Taxonomy" id="442734"/>
    <lineage>
        <taxon>Bacteria</taxon>
        <taxon>Pseudomonadati</taxon>
        <taxon>Bacteroidota</taxon>
        <taxon>Saprospiria</taxon>
        <taxon>Saprospirales</taxon>
        <taxon>Lewinellaceae</taxon>
        <taxon>Neolewinella</taxon>
    </lineage>
</organism>
<dbReference type="PANTHER" id="PTHR30329">
    <property type="entry name" value="STATOR ELEMENT OF FLAGELLAR MOTOR COMPLEX"/>
    <property type="match status" value="1"/>
</dbReference>
<gene>
    <name evidence="4" type="ORF">GGR27_002912</name>
</gene>
<dbReference type="EMBL" id="JAATJH010000005">
    <property type="protein sequence ID" value="NJC27395.1"/>
    <property type="molecule type" value="Genomic_DNA"/>
</dbReference>
<evidence type="ECO:0000313" key="5">
    <source>
        <dbReference type="Proteomes" id="UP000770785"/>
    </source>
</evidence>
<comment type="caution">
    <text evidence="4">The sequence shown here is derived from an EMBL/GenBank/DDBJ whole genome shotgun (WGS) entry which is preliminary data.</text>
</comment>
<dbReference type="CDD" id="cd07185">
    <property type="entry name" value="OmpA_C-like"/>
    <property type="match status" value="1"/>
</dbReference>
<evidence type="ECO:0000256" key="1">
    <source>
        <dbReference type="PROSITE-ProRule" id="PRU00473"/>
    </source>
</evidence>
<reference evidence="4 5" key="1">
    <citation type="submission" date="2020-03" db="EMBL/GenBank/DDBJ databases">
        <title>Genomic Encyclopedia of Type Strains, Phase IV (KMG-IV): sequencing the most valuable type-strain genomes for metagenomic binning, comparative biology and taxonomic classification.</title>
        <authorList>
            <person name="Goeker M."/>
        </authorList>
    </citation>
    <scope>NUCLEOTIDE SEQUENCE [LARGE SCALE GENOMIC DNA]</scope>
    <source>
        <strain evidence="4 5">DSM 105096</strain>
    </source>
</reference>
<keyword evidence="2" id="KW-0175">Coiled coil</keyword>
<proteinExistence type="predicted"/>
<accession>A0ABX0XE75</accession>
<keyword evidence="4" id="KW-0966">Cell projection</keyword>
<dbReference type="SUPFAM" id="SSF103088">
    <property type="entry name" value="OmpA-like"/>
    <property type="match status" value="1"/>
</dbReference>
<dbReference type="InterPro" id="IPR036737">
    <property type="entry name" value="OmpA-like_sf"/>
</dbReference>
<dbReference type="InterPro" id="IPR006665">
    <property type="entry name" value="OmpA-like"/>
</dbReference>
<dbReference type="Gene3D" id="3.30.1330.60">
    <property type="entry name" value="OmpA-like domain"/>
    <property type="match status" value="1"/>
</dbReference>
<dbReference type="Proteomes" id="UP000770785">
    <property type="component" value="Unassembled WGS sequence"/>
</dbReference>
<keyword evidence="1" id="KW-0472">Membrane</keyword>
<keyword evidence="4" id="KW-0969">Cilium</keyword>
<evidence type="ECO:0000313" key="4">
    <source>
        <dbReference type="EMBL" id="NJC27395.1"/>
    </source>
</evidence>
<name>A0ABX0XE75_9BACT</name>
<dbReference type="InterPro" id="IPR050330">
    <property type="entry name" value="Bact_OuterMem_StrucFunc"/>
</dbReference>
<protein>
    <submittedName>
        <fullName evidence="4">Flagellar motor protein MotB</fullName>
    </submittedName>
</protein>
<feature type="coiled-coil region" evidence="2">
    <location>
        <begin position="66"/>
        <end position="100"/>
    </location>
</feature>
<evidence type="ECO:0000259" key="3">
    <source>
        <dbReference type="PROSITE" id="PS51123"/>
    </source>
</evidence>
<dbReference type="PROSITE" id="PS51123">
    <property type="entry name" value="OMPA_2"/>
    <property type="match status" value="1"/>
</dbReference>
<dbReference type="Pfam" id="PF00691">
    <property type="entry name" value="OmpA"/>
    <property type="match status" value="1"/>
</dbReference>
<keyword evidence="5" id="KW-1185">Reference proteome</keyword>
<evidence type="ECO:0000256" key="2">
    <source>
        <dbReference type="SAM" id="Coils"/>
    </source>
</evidence>
<feature type="domain" description="OmpA-like" evidence="3">
    <location>
        <begin position="163"/>
        <end position="285"/>
    </location>
</feature>
<keyword evidence="4" id="KW-0282">Flagellum</keyword>
<dbReference type="PROSITE" id="PS51257">
    <property type="entry name" value="PROKAR_LIPOPROTEIN"/>
    <property type="match status" value="1"/>
</dbReference>
<dbReference type="PANTHER" id="PTHR30329:SF21">
    <property type="entry name" value="LIPOPROTEIN YIAD-RELATED"/>
    <property type="match status" value="1"/>
</dbReference>
<sequence length="295" mass="32244">MRILSISGATVLLSVLFFTSCVSSGKFKRVGRAYDARAASLGDSIQNQQDSILSLLFKLENARGGNQMLLATQDKLQDRMAAQEDELDKLRGNMSNTSSRLVGQLVTIKKEAADAIASRDSLKTNQAALVKKFAAGLDRAGVAMDTAFVSKLPTDGYRISISGGELRLSVQEDLLFTPRSVTRLSDKAEVVLRGVMDALQADPLLKLTVVGHTDNKPNPRKGTNNWEYASLRATRLAEELTSTYYLSANRVMAASNGEFSPLTSNATDEGRARNRRVDFVLRNNVGNLLRELDKL</sequence>